<feature type="region of interest" description="Disordered" evidence="1">
    <location>
        <begin position="1"/>
        <end position="20"/>
    </location>
</feature>
<dbReference type="Proteomes" id="UP000740926">
    <property type="component" value="Unassembled WGS sequence"/>
</dbReference>
<name>A0A9P7C453_9FUNG</name>
<protein>
    <submittedName>
        <fullName evidence="2">Uncharacterized protein</fullName>
    </submittedName>
</protein>
<accession>A0A9P7C453</accession>
<comment type="caution">
    <text evidence="2">The sequence shown here is derived from an EMBL/GenBank/DDBJ whole genome shotgun (WGS) entry which is preliminary data.</text>
</comment>
<reference evidence="2 3" key="1">
    <citation type="journal article" date="2020" name="Microb. Genom.">
        <title>Genetic diversity of clinical and environmental Mucorales isolates obtained from an investigation of mucormycosis cases among solid organ transplant recipients.</title>
        <authorList>
            <person name="Nguyen M.H."/>
            <person name="Kaul D."/>
            <person name="Muto C."/>
            <person name="Cheng S.J."/>
            <person name="Richter R.A."/>
            <person name="Bruno V.M."/>
            <person name="Liu G."/>
            <person name="Beyhan S."/>
            <person name="Sundermann A.J."/>
            <person name="Mounaud S."/>
            <person name="Pasculle A.W."/>
            <person name="Nierman W.C."/>
            <person name="Driscoll E."/>
            <person name="Cumbie R."/>
            <person name="Clancy C.J."/>
            <person name="Dupont C.L."/>
        </authorList>
    </citation>
    <scope>NUCLEOTIDE SEQUENCE [LARGE SCALE GENOMIC DNA]</scope>
    <source>
        <strain evidence="2 3">GL24</strain>
    </source>
</reference>
<evidence type="ECO:0000256" key="1">
    <source>
        <dbReference type="SAM" id="MobiDB-lite"/>
    </source>
</evidence>
<evidence type="ECO:0000313" key="3">
    <source>
        <dbReference type="Proteomes" id="UP000740926"/>
    </source>
</evidence>
<organism evidence="2 3">
    <name type="scientific">Rhizopus delemar</name>
    <dbReference type="NCBI Taxonomy" id="936053"/>
    <lineage>
        <taxon>Eukaryota</taxon>
        <taxon>Fungi</taxon>
        <taxon>Fungi incertae sedis</taxon>
        <taxon>Mucoromycota</taxon>
        <taxon>Mucoromycotina</taxon>
        <taxon>Mucoromycetes</taxon>
        <taxon>Mucorales</taxon>
        <taxon>Mucorineae</taxon>
        <taxon>Rhizopodaceae</taxon>
        <taxon>Rhizopus</taxon>
    </lineage>
</organism>
<dbReference type="EMBL" id="JAANIU010008209">
    <property type="protein sequence ID" value="KAG1535581.1"/>
    <property type="molecule type" value="Genomic_DNA"/>
</dbReference>
<dbReference type="AlphaFoldDB" id="A0A9P7C453"/>
<proteinExistence type="predicted"/>
<keyword evidence="3" id="KW-1185">Reference proteome</keyword>
<evidence type="ECO:0000313" key="2">
    <source>
        <dbReference type="EMBL" id="KAG1535581.1"/>
    </source>
</evidence>
<gene>
    <name evidence="2" type="ORF">G6F50_015270</name>
</gene>
<sequence length="164" mass="17290">MLGRGQLGHVPAAGRGRDHQHAVRAFDDDVFQRAAAGDQVGQREGGVQPQDHVDVGQAEVGVQQQRALAHAGQRHGQVGRDVGLAHAALAAGDGNGAHRAERLAAGGRQREGLGQLGVLTRRHGSTPGCRAYRPLGANLQGEVQDWLRWPGAGPPEHPGHRSPR</sequence>